<protein>
    <recommendedName>
        <fullName evidence="2">histidine kinase</fullName>
        <ecNumber evidence="2">2.7.13.3</ecNumber>
    </recommendedName>
</protein>
<feature type="transmembrane region" description="Helical" evidence="6">
    <location>
        <begin position="14"/>
        <end position="33"/>
    </location>
</feature>
<sequence>MIYTINILFSSKNYLYITILTIQSLGFIFLVHFKEHLFNELPLVDNNVFSNFIFFIFLFLGINGIATYINHQKDKKYLKNKAKLFKSNKSIKKLNSEIEQLNVAALHSLKTPIYVANDFIKKLHTNCISGIHQENEYEYEELIINSITLSQMYVENLTTYTKIITETNAKTRFNILEKITFITNIVTKKFEAATIRITCDDFYVTANDFCFIIILENLLTNGLKYNNNVEKKIDILVTKSEFEVKILVSDNGIGIDPIYFDRIFSPFVRIQQRIQIEGTGLGLSSVKMAARKMNGNVRIISSSSLGTTFEFTFKNI</sequence>
<dbReference type="InterPro" id="IPR036890">
    <property type="entry name" value="HATPase_C_sf"/>
</dbReference>
<keyword evidence="6" id="KW-0812">Transmembrane</keyword>
<evidence type="ECO:0000256" key="5">
    <source>
        <dbReference type="ARBA" id="ARBA00022777"/>
    </source>
</evidence>
<dbReference type="PANTHER" id="PTHR43304">
    <property type="entry name" value="PHYTOCHROME-LIKE PROTEIN CPH1"/>
    <property type="match status" value="1"/>
</dbReference>
<evidence type="ECO:0000256" key="4">
    <source>
        <dbReference type="ARBA" id="ARBA00022679"/>
    </source>
</evidence>
<reference evidence="8" key="1">
    <citation type="submission" date="2023-09" db="EMBL/GenBank/DDBJ databases">
        <title>Flavobacterium sp. 20NA77.7 isolated from freshwater.</title>
        <authorList>
            <person name="Le V."/>
            <person name="Ko S.-R."/>
            <person name="Ahn C.-Y."/>
            <person name="Oh H.-M."/>
        </authorList>
    </citation>
    <scope>NUCLEOTIDE SEQUENCE</scope>
    <source>
        <strain evidence="8">20NA77.7</strain>
    </source>
</reference>
<dbReference type="InterPro" id="IPR005467">
    <property type="entry name" value="His_kinase_dom"/>
</dbReference>
<proteinExistence type="predicted"/>
<dbReference type="InterPro" id="IPR003594">
    <property type="entry name" value="HATPase_dom"/>
</dbReference>
<keyword evidence="6" id="KW-1133">Transmembrane helix</keyword>
<feature type="transmembrane region" description="Helical" evidence="6">
    <location>
        <begin position="48"/>
        <end position="69"/>
    </location>
</feature>
<evidence type="ECO:0000256" key="3">
    <source>
        <dbReference type="ARBA" id="ARBA00022553"/>
    </source>
</evidence>
<dbReference type="CDD" id="cd00075">
    <property type="entry name" value="HATPase"/>
    <property type="match status" value="1"/>
</dbReference>
<evidence type="ECO:0000256" key="1">
    <source>
        <dbReference type="ARBA" id="ARBA00000085"/>
    </source>
</evidence>
<keyword evidence="5 8" id="KW-0418">Kinase</keyword>
<dbReference type="Gene3D" id="3.30.565.10">
    <property type="entry name" value="Histidine kinase-like ATPase, C-terminal domain"/>
    <property type="match status" value="1"/>
</dbReference>
<dbReference type="GO" id="GO:0016301">
    <property type="term" value="F:kinase activity"/>
    <property type="evidence" value="ECO:0007669"/>
    <property type="project" value="UniProtKB-KW"/>
</dbReference>
<feature type="domain" description="Histidine kinase" evidence="7">
    <location>
        <begin position="104"/>
        <end position="316"/>
    </location>
</feature>
<dbReference type="PRINTS" id="PR00344">
    <property type="entry name" value="BCTRLSENSOR"/>
</dbReference>
<dbReference type="PANTHER" id="PTHR43304:SF1">
    <property type="entry name" value="PAC DOMAIN-CONTAINING PROTEIN"/>
    <property type="match status" value="1"/>
</dbReference>
<accession>A0ABY9R9D5</accession>
<keyword evidence="4" id="KW-0808">Transferase</keyword>
<dbReference type="SMART" id="SM00387">
    <property type="entry name" value="HATPase_c"/>
    <property type="match status" value="1"/>
</dbReference>
<evidence type="ECO:0000259" key="7">
    <source>
        <dbReference type="PROSITE" id="PS50109"/>
    </source>
</evidence>
<dbReference type="SUPFAM" id="SSF55874">
    <property type="entry name" value="ATPase domain of HSP90 chaperone/DNA topoisomerase II/histidine kinase"/>
    <property type="match status" value="1"/>
</dbReference>
<evidence type="ECO:0000256" key="2">
    <source>
        <dbReference type="ARBA" id="ARBA00012438"/>
    </source>
</evidence>
<dbReference type="InterPro" id="IPR004358">
    <property type="entry name" value="Sig_transdc_His_kin-like_C"/>
</dbReference>
<evidence type="ECO:0000313" key="9">
    <source>
        <dbReference type="Proteomes" id="UP001180481"/>
    </source>
</evidence>
<dbReference type="InterPro" id="IPR052162">
    <property type="entry name" value="Sensor_kinase/Photoreceptor"/>
</dbReference>
<organism evidence="8 9">
    <name type="scientific">Flavobacterium nakdongensis</name>
    <dbReference type="NCBI Taxonomy" id="3073563"/>
    <lineage>
        <taxon>Bacteria</taxon>
        <taxon>Pseudomonadati</taxon>
        <taxon>Bacteroidota</taxon>
        <taxon>Flavobacteriia</taxon>
        <taxon>Flavobacteriales</taxon>
        <taxon>Flavobacteriaceae</taxon>
        <taxon>Flavobacterium</taxon>
    </lineage>
</organism>
<evidence type="ECO:0000256" key="6">
    <source>
        <dbReference type="SAM" id="Phobius"/>
    </source>
</evidence>
<gene>
    <name evidence="8" type="ORF">RF683_07795</name>
</gene>
<dbReference type="Pfam" id="PF02518">
    <property type="entry name" value="HATPase_c"/>
    <property type="match status" value="1"/>
</dbReference>
<comment type="catalytic activity">
    <reaction evidence="1">
        <text>ATP + protein L-histidine = ADP + protein N-phospho-L-histidine.</text>
        <dbReference type="EC" id="2.7.13.3"/>
    </reaction>
</comment>
<dbReference type="Proteomes" id="UP001180481">
    <property type="component" value="Chromosome"/>
</dbReference>
<dbReference type="EMBL" id="CP133721">
    <property type="protein sequence ID" value="WMW77389.1"/>
    <property type="molecule type" value="Genomic_DNA"/>
</dbReference>
<keyword evidence="9" id="KW-1185">Reference proteome</keyword>
<dbReference type="EC" id="2.7.13.3" evidence="2"/>
<dbReference type="RefSeq" id="WP_309531764.1">
    <property type="nucleotide sequence ID" value="NZ_CP133721.1"/>
</dbReference>
<evidence type="ECO:0000313" key="8">
    <source>
        <dbReference type="EMBL" id="WMW77389.1"/>
    </source>
</evidence>
<dbReference type="PROSITE" id="PS50109">
    <property type="entry name" value="HIS_KIN"/>
    <property type="match status" value="1"/>
</dbReference>
<name>A0ABY9R9D5_9FLAO</name>
<keyword evidence="6" id="KW-0472">Membrane</keyword>
<keyword evidence="3" id="KW-0597">Phosphoprotein</keyword>